<comment type="catalytic activity">
    <reaction evidence="10">
        <text>a 5,6-dihydrouridine in tRNA + NADP(+) = a uridine in tRNA + NADPH + H(+)</text>
        <dbReference type="Rhea" id="RHEA:23624"/>
        <dbReference type="Rhea" id="RHEA-COMP:13339"/>
        <dbReference type="Rhea" id="RHEA-COMP:13887"/>
        <dbReference type="ChEBI" id="CHEBI:15378"/>
        <dbReference type="ChEBI" id="CHEBI:57783"/>
        <dbReference type="ChEBI" id="CHEBI:58349"/>
        <dbReference type="ChEBI" id="CHEBI:65315"/>
        <dbReference type="ChEBI" id="CHEBI:74443"/>
    </reaction>
</comment>
<evidence type="ECO:0000256" key="1">
    <source>
        <dbReference type="ARBA" id="ARBA00001917"/>
    </source>
</evidence>
<evidence type="ECO:0000256" key="12">
    <source>
        <dbReference type="PIRNR" id="PIRNR006621"/>
    </source>
</evidence>
<reference evidence="16 17" key="1">
    <citation type="submission" date="2017-08" db="EMBL/GenBank/DDBJ databases">
        <title>Infants hospitalized years apart are colonized by the same room-sourced microbial strains.</title>
        <authorList>
            <person name="Brooks B."/>
            <person name="Olm M.R."/>
            <person name="Firek B.A."/>
            <person name="Baker R."/>
            <person name="Thomas B.C."/>
            <person name="Morowitz M.J."/>
            <person name="Banfield J.F."/>
        </authorList>
    </citation>
    <scope>NUCLEOTIDE SEQUENCE [LARGE SCALE GENOMIC DNA]</scope>
    <source>
        <strain evidence="16">S2_003_000_R2_14</strain>
    </source>
</reference>
<dbReference type="NCBIfam" id="TIGR00737">
    <property type="entry name" value="nifR3_yhdG"/>
    <property type="match status" value="1"/>
</dbReference>
<feature type="binding site" evidence="14">
    <location>
        <position position="141"/>
    </location>
    <ligand>
        <name>FMN</name>
        <dbReference type="ChEBI" id="CHEBI:58210"/>
    </ligand>
</feature>
<evidence type="ECO:0000256" key="10">
    <source>
        <dbReference type="ARBA" id="ARBA00048205"/>
    </source>
</evidence>
<accession>A0A2W5THQ9</accession>
<dbReference type="PROSITE" id="PS01136">
    <property type="entry name" value="UPF0034"/>
    <property type="match status" value="1"/>
</dbReference>
<keyword evidence="5 12" id="KW-0288">FMN</keyword>
<dbReference type="Proteomes" id="UP000249061">
    <property type="component" value="Unassembled WGS sequence"/>
</dbReference>
<keyword evidence="4 12" id="KW-0285">Flavoprotein</keyword>
<dbReference type="Pfam" id="PF01207">
    <property type="entry name" value="Dus"/>
    <property type="match status" value="1"/>
</dbReference>
<gene>
    <name evidence="16" type="ORF">DI536_14605</name>
</gene>
<dbReference type="CDD" id="cd02801">
    <property type="entry name" value="DUS_like_FMN"/>
    <property type="match status" value="1"/>
</dbReference>
<evidence type="ECO:0000259" key="15">
    <source>
        <dbReference type="Pfam" id="PF01207"/>
    </source>
</evidence>
<dbReference type="EC" id="1.3.1.-" evidence="12"/>
<keyword evidence="3" id="KW-0820">tRNA-binding</keyword>
<comment type="similarity">
    <text evidence="12">Belongs to the dus family.</text>
</comment>
<dbReference type="GO" id="GO:0050660">
    <property type="term" value="F:flavin adenine dinucleotide binding"/>
    <property type="evidence" value="ECO:0007669"/>
    <property type="project" value="InterPro"/>
</dbReference>
<comment type="caution">
    <text evidence="16">The sequence shown here is derived from an EMBL/GenBank/DDBJ whole genome shotgun (WGS) entry which is preliminary data.</text>
</comment>
<dbReference type="InterPro" id="IPR013785">
    <property type="entry name" value="Aldolase_TIM"/>
</dbReference>
<keyword evidence="14" id="KW-0547">Nucleotide-binding</keyword>
<protein>
    <recommendedName>
        <fullName evidence="12">tRNA-dihydrouridine synthase</fullName>
        <ecNumber evidence="12">1.3.1.-</ecNumber>
    </recommendedName>
</protein>
<dbReference type="InterPro" id="IPR024036">
    <property type="entry name" value="tRNA-dHydroUridine_Synthase_C"/>
</dbReference>
<evidence type="ECO:0000256" key="4">
    <source>
        <dbReference type="ARBA" id="ARBA00022630"/>
    </source>
</evidence>
<feature type="binding site" evidence="14">
    <location>
        <begin position="228"/>
        <end position="229"/>
    </location>
    <ligand>
        <name>FMN</name>
        <dbReference type="ChEBI" id="CHEBI:58210"/>
    </ligand>
</feature>
<dbReference type="GO" id="GO:0017150">
    <property type="term" value="F:tRNA dihydrouridine synthase activity"/>
    <property type="evidence" value="ECO:0007669"/>
    <property type="project" value="InterPro"/>
</dbReference>
<keyword evidence="9 12" id="KW-0560">Oxidoreductase</keyword>
<keyword evidence="8" id="KW-0694">RNA-binding</keyword>
<dbReference type="GO" id="GO:0000049">
    <property type="term" value="F:tRNA binding"/>
    <property type="evidence" value="ECO:0007669"/>
    <property type="project" value="UniProtKB-KW"/>
</dbReference>
<dbReference type="InterPro" id="IPR004652">
    <property type="entry name" value="DusB-like"/>
</dbReference>
<comment type="cofactor">
    <cofactor evidence="1 12 14">
        <name>FMN</name>
        <dbReference type="ChEBI" id="CHEBI:58210"/>
    </cofactor>
</comment>
<feature type="domain" description="DUS-like FMN-binding" evidence="15">
    <location>
        <begin position="14"/>
        <end position="331"/>
    </location>
</feature>
<organism evidence="16 17">
    <name type="scientific">Archangium gephyra</name>
    <dbReference type="NCBI Taxonomy" id="48"/>
    <lineage>
        <taxon>Bacteria</taxon>
        <taxon>Pseudomonadati</taxon>
        <taxon>Myxococcota</taxon>
        <taxon>Myxococcia</taxon>
        <taxon>Myxococcales</taxon>
        <taxon>Cystobacterineae</taxon>
        <taxon>Archangiaceae</taxon>
        <taxon>Archangium</taxon>
    </lineage>
</organism>
<evidence type="ECO:0000256" key="7">
    <source>
        <dbReference type="ARBA" id="ARBA00022857"/>
    </source>
</evidence>
<keyword evidence="7" id="KW-0521">NADP</keyword>
<feature type="binding site" evidence="14">
    <location>
        <position position="171"/>
    </location>
    <ligand>
        <name>FMN</name>
        <dbReference type="ChEBI" id="CHEBI:58210"/>
    </ligand>
</feature>
<comment type="catalytic activity">
    <reaction evidence="11">
        <text>a 5,6-dihydrouridine in tRNA + NAD(+) = a uridine in tRNA + NADH + H(+)</text>
        <dbReference type="Rhea" id="RHEA:54452"/>
        <dbReference type="Rhea" id="RHEA-COMP:13339"/>
        <dbReference type="Rhea" id="RHEA-COMP:13887"/>
        <dbReference type="ChEBI" id="CHEBI:15378"/>
        <dbReference type="ChEBI" id="CHEBI:57540"/>
        <dbReference type="ChEBI" id="CHEBI:57945"/>
        <dbReference type="ChEBI" id="CHEBI:65315"/>
        <dbReference type="ChEBI" id="CHEBI:74443"/>
    </reaction>
</comment>
<feature type="binding site" evidence="14">
    <location>
        <begin position="17"/>
        <end position="19"/>
    </location>
    <ligand>
        <name>FMN</name>
        <dbReference type="ChEBI" id="CHEBI:58210"/>
    </ligand>
</feature>
<evidence type="ECO:0000256" key="11">
    <source>
        <dbReference type="ARBA" id="ARBA00048802"/>
    </source>
</evidence>
<evidence type="ECO:0000256" key="9">
    <source>
        <dbReference type="ARBA" id="ARBA00023002"/>
    </source>
</evidence>
<evidence type="ECO:0000256" key="5">
    <source>
        <dbReference type="ARBA" id="ARBA00022643"/>
    </source>
</evidence>
<evidence type="ECO:0000313" key="16">
    <source>
        <dbReference type="EMBL" id="PZR12793.1"/>
    </source>
</evidence>
<dbReference type="SUPFAM" id="SSF51395">
    <property type="entry name" value="FMN-linked oxidoreductases"/>
    <property type="match status" value="1"/>
</dbReference>
<evidence type="ECO:0000256" key="13">
    <source>
        <dbReference type="PIRSR" id="PIRSR006621-1"/>
    </source>
</evidence>
<evidence type="ECO:0000313" key="17">
    <source>
        <dbReference type="Proteomes" id="UP000249061"/>
    </source>
</evidence>
<evidence type="ECO:0000256" key="6">
    <source>
        <dbReference type="ARBA" id="ARBA00022694"/>
    </source>
</evidence>
<feature type="binding site" evidence="14">
    <location>
        <position position="72"/>
    </location>
    <ligand>
        <name>FMN</name>
        <dbReference type="ChEBI" id="CHEBI:58210"/>
    </ligand>
</feature>
<dbReference type="InterPro" id="IPR035587">
    <property type="entry name" value="DUS-like_FMN-bd"/>
</dbReference>
<dbReference type="AlphaFoldDB" id="A0A2W5THQ9"/>
<dbReference type="InterPro" id="IPR001269">
    <property type="entry name" value="DUS_fam"/>
</dbReference>
<evidence type="ECO:0000256" key="2">
    <source>
        <dbReference type="ARBA" id="ARBA00002790"/>
    </source>
</evidence>
<comment type="function">
    <text evidence="2 12">Catalyzes the synthesis of 5,6-dihydrouridine (D), a modified base found in the D-loop of most tRNAs, via the reduction of the C5-C6 double bond in target uridines.</text>
</comment>
<dbReference type="Gene3D" id="3.20.20.70">
    <property type="entry name" value="Aldolase class I"/>
    <property type="match status" value="1"/>
</dbReference>
<dbReference type="Gene3D" id="1.10.1200.80">
    <property type="entry name" value="Putative flavin oxidoreducatase, domain 2"/>
    <property type="match status" value="1"/>
</dbReference>
<dbReference type="PIRSF" id="PIRSF006621">
    <property type="entry name" value="Dus"/>
    <property type="match status" value="1"/>
</dbReference>
<evidence type="ECO:0000256" key="3">
    <source>
        <dbReference type="ARBA" id="ARBA00022555"/>
    </source>
</evidence>
<evidence type="ECO:0000256" key="8">
    <source>
        <dbReference type="ARBA" id="ARBA00022884"/>
    </source>
</evidence>
<dbReference type="InterPro" id="IPR018517">
    <property type="entry name" value="tRNA_hU_synthase_CS"/>
</dbReference>
<keyword evidence="6 12" id="KW-0819">tRNA processing</keyword>
<name>A0A2W5THQ9_9BACT</name>
<feature type="active site" description="Proton donor" evidence="13">
    <location>
        <position position="102"/>
    </location>
</feature>
<proteinExistence type="inferred from homology"/>
<dbReference type="EMBL" id="QFQP01000011">
    <property type="protein sequence ID" value="PZR12793.1"/>
    <property type="molecule type" value="Genomic_DNA"/>
</dbReference>
<evidence type="ECO:0000256" key="14">
    <source>
        <dbReference type="PIRSR" id="PIRSR006621-2"/>
    </source>
</evidence>
<sequence length="355" mass="38888">MLPIGPYTLRNRFILAPMAGVSEMPFRVIAFEQGAALCPTELISAQGLFRINTRTLRYLRYDPKVETPYSLQLFGGEPEVMAKAAVIAKQYGANIIDINMGCPVKKVTKTGAGSGLLCDSPRAGEIVRQIKAATGLPVTVKIRSGWDANQKNYLQMADVLGAAGCAALAIHPRTRAQGYSGKADWQCITDLKKHVGNAFPIIGNGDVKSVEDATRMLETTGCDYVMIGRGALGNPWLFRELLGGPKPTNEERCALVLRHFRWHMTFQAEARVHREELPPEKRAEKDEFQGVHSFRSHLGWYSHGLHGASAFRAAVNAADTKKQVEDALEKFFLGASVDAAAIDGEQELDYRTALG</sequence>
<dbReference type="PANTHER" id="PTHR45846">
    <property type="entry name" value="TRNA-DIHYDROURIDINE(47) SYNTHASE [NAD(P)(+)]-LIKE"/>
    <property type="match status" value="1"/>
</dbReference>
<dbReference type="PANTHER" id="PTHR45846:SF1">
    <property type="entry name" value="TRNA-DIHYDROURIDINE(47) SYNTHASE [NAD(P)(+)]-LIKE"/>
    <property type="match status" value="1"/>
</dbReference>